<dbReference type="EMBL" id="JALJRB010000001">
    <property type="protein sequence ID" value="MCJ8499124.1"/>
    <property type="molecule type" value="Genomic_DNA"/>
</dbReference>
<protein>
    <submittedName>
        <fullName evidence="2">J domain-containing protein</fullName>
    </submittedName>
</protein>
<dbReference type="Gene3D" id="1.10.287.110">
    <property type="entry name" value="DnaJ domain"/>
    <property type="match status" value="1"/>
</dbReference>
<gene>
    <name evidence="2" type="ORF">MRX98_00945</name>
</gene>
<dbReference type="InterPro" id="IPR036869">
    <property type="entry name" value="J_dom_sf"/>
</dbReference>
<dbReference type="RefSeq" id="WP_246902226.1">
    <property type="nucleotide sequence ID" value="NZ_JALJRB010000001.1"/>
</dbReference>
<organism evidence="2 3">
    <name type="scientific">Desulfatitalea alkaliphila</name>
    <dbReference type="NCBI Taxonomy" id="2929485"/>
    <lineage>
        <taxon>Bacteria</taxon>
        <taxon>Pseudomonadati</taxon>
        <taxon>Thermodesulfobacteriota</taxon>
        <taxon>Desulfobacteria</taxon>
        <taxon>Desulfobacterales</taxon>
        <taxon>Desulfosarcinaceae</taxon>
        <taxon>Desulfatitalea</taxon>
    </lineage>
</organism>
<dbReference type="SUPFAM" id="SSF46565">
    <property type="entry name" value="Chaperone J-domain"/>
    <property type="match status" value="1"/>
</dbReference>
<sequence>MACGSALPPRRRRYCDNNCRLQLLRSLNRRTGLLRALNTRYATFYFTDRMVIMDLLPYDMEQIYSYMLPRSANRKPVDDFCHLSNSLGSQWWRERERTKKRYLASRHVLAQAVRGNRPKEAVIPVSFAVPSVRMSSLVTLALRADDLTPENIHSRIKQAYRCQVKQHHPDLGGTARAFVKIQEAYEALIRWADHPTYVFRGGFTDKWLYEGANNRWIQPATRSHTP</sequence>
<dbReference type="Proteomes" id="UP001165427">
    <property type="component" value="Unassembled WGS sequence"/>
</dbReference>
<reference evidence="2" key="1">
    <citation type="submission" date="2022-04" db="EMBL/GenBank/DDBJ databases">
        <title>Desulfatitalea alkaliphila sp. nov., a novel anaerobic sulfate-reducing bacterium isolated from terrestrial mud volcano, Taman Peninsula, Russia.</title>
        <authorList>
            <person name="Khomyakova M.A."/>
            <person name="Merkel A.Y."/>
            <person name="Slobodkin A.I."/>
        </authorList>
    </citation>
    <scope>NUCLEOTIDE SEQUENCE</scope>
    <source>
        <strain evidence="2">M08but</strain>
    </source>
</reference>
<dbReference type="InterPro" id="IPR001623">
    <property type="entry name" value="DnaJ_domain"/>
</dbReference>
<comment type="caution">
    <text evidence="2">The sequence shown here is derived from an EMBL/GenBank/DDBJ whole genome shotgun (WGS) entry which is preliminary data.</text>
</comment>
<evidence type="ECO:0000259" key="1">
    <source>
        <dbReference type="Pfam" id="PF00226"/>
    </source>
</evidence>
<keyword evidence="3" id="KW-1185">Reference proteome</keyword>
<accession>A0AA41UHK4</accession>
<evidence type="ECO:0000313" key="2">
    <source>
        <dbReference type="EMBL" id="MCJ8499124.1"/>
    </source>
</evidence>
<feature type="domain" description="J" evidence="1">
    <location>
        <begin position="153"/>
        <end position="189"/>
    </location>
</feature>
<dbReference type="AlphaFoldDB" id="A0AA41UHK4"/>
<name>A0AA41UHK4_9BACT</name>
<dbReference type="CDD" id="cd06257">
    <property type="entry name" value="DnaJ"/>
    <property type="match status" value="1"/>
</dbReference>
<evidence type="ECO:0000313" key="3">
    <source>
        <dbReference type="Proteomes" id="UP001165427"/>
    </source>
</evidence>
<dbReference type="Pfam" id="PF00226">
    <property type="entry name" value="DnaJ"/>
    <property type="match status" value="1"/>
</dbReference>
<proteinExistence type="predicted"/>